<dbReference type="Gene3D" id="1.10.472.170">
    <property type="match status" value="1"/>
</dbReference>
<dbReference type="GO" id="GO:0097550">
    <property type="term" value="C:transcription preinitiation complex"/>
    <property type="evidence" value="ECO:0007669"/>
    <property type="project" value="TreeGrafter"/>
</dbReference>
<evidence type="ECO:0000256" key="3">
    <source>
        <dbReference type="ARBA" id="ARBA00022737"/>
    </source>
</evidence>
<dbReference type="InterPro" id="IPR013150">
    <property type="entry name" value="TFIIB_cyclin"/>
</dbReference>
<gene>
    <name evidence="10" type="primary">SUA7_1</name>
    <name evidence="10" type="ORF">LPJ53_003417</name>
</gene>
<organism evidence="10 11">
    <name type="scientific">Coemansia erecta</name>
    <dbReference type="NCBI Taxonomy" id="147472"/>
    <lineage>
        <taxon>Eukaryota</taxon>
        <taxon>Fungi</taxon>
        <taxon>Fungi incertae sedis</taxon>
        <taxon>Zoopagomycota</taxon>
        <taxon>Kickxellomycotina</taxon>
        <taxon>Kickxellomycetes</taxon>
        <taxon>Kickxellales</taxon>
        <taxon>Kickxellaceae</taxon>
        <taxon>Coemansia</taxon>
    </lineage>
</organism>
<comment type="caution">
    <text evidence="10">The sequence shown here is derived from an EMBL/GenBank/DDBJ whole genome shotgun (WGS) entry which is preliminary data.</text>
</comment>
<dbReference type="GO" id="GO:0017025">
    <property type="term" value="F:TBP-class protein binding"/>
    <property type="evidence" value="ECO:0007669"/>
    <property type="project" value="InterPro"/>
</dbReference>
<name>A0A9W7Y046_9FUNG</name>
<evidence type="ECO:0000256" key="1">
    <source>
        <dbReference type="ARBA" id="ARBA00010857"/>
    </source>
</evidence>
<keyword evidence="7" id="KW-0862">Zinc</keyword>
<keyword evidence="7" id="KW-0863">Zinc-finger</keyword>
<dbReference type="PANTHER" id="PTHR11618:SF13">
    <property type="entry name" value="TRANSCRIPTION INITIATION FACTOR IIB"/>
    <property type="match status" value="1"/>
</dbReference>
<reference evidence="10" key="1">
    <citation type="submission" date="2022-07" db="EMBL/GenBank/DDBJ databases">
        <title>Phylogenomic reconstructions and comparative analyses of Kickxellomycotina fungi.</title>
        <authorList>
            <person name="Reynolds N.K."/>
            <person name="Stajich J.E."/>
            <person name="Barry K."/>
            <person name="Grigoriev I.V."/>
            <person name="Crous P."/>
            <person name="Smith M.E."/>
        </authorList>
    </citation>
    <scope>NUCLEOTIDE SEQUENCE</scope>
    <source>
        <strain evidence="10">NBRC 32514</strain>
    </source>
</reference>
<evidence type="ECO:0000256" key="6">
    <source>
        <dbReference type="ARBA" id="ARBA00031706"/>
    </source>
</evidence>
<evidence type="ECO:0000256" key="8">
    <source>
        <dbReference type="SAM" id="MobiDB-lite"/>
    </source>
</evidence>
<dbReference type="SMART" id="SM00385">
    <property type="entry name" value="CYCLIN"/>
    <property type="match status" value="2"/>
</dbReference>
<proteinExistence type="inferred from homology"/>
<dbReference type="PANTHER" id="PTHR11618">
    <property type="entry name" value="TRANSCRIPTION INITIATION FACTOR IIB-RELATED"/>
    <property type="match status" value="1"/>
</dbReference>
<keyword evidence="7" id="KW-0479">Metal-binding</keyword>
<dbReference type="Gene3D" id="1.10.472.10">
    <property type="entry name" value="Cyclin-like"/>
    <property type="match status" value="1"/>
</dbReference>
<dbReference type="PROSITE" id="PS51134">
    <property type="entry name" value="ZF_TFIIB"/>
    <property type="match status" value="1"/>
</dbReference>
<keyword evidence="4" id="KW-0805">Transcription regulation</keyword>
<dbReference type="InterPro" id="IPR013137">
    <property type="entry name" value="Znf_TFIIB"/>
</dbReference>
<dbReference type="GO" id="GO:0070897">
    <property type="term" value="P:transcription preinitiation complex assembly"/>
    <property type="evidence" value="ECO:0007669"/>
    <property type="project" value="InterPro"/>
</dbReference>
<keyword evidence="5" id="KW-0804">Transcription</keyword>
<dbReference type="PRINTS" id="PR00685">
    <property type="entry name" value="TIFACTORIIB"/>
</dbReference>
<dbReference type="OrthoDB" id="25790at2759"/>
<dbReference type="InterPro" id="IPR036915">
    <property type="entry name" value="Cyclin-like_sf"/>
</dbReference>
<feature type="compositionally biased region" description="Low complexity" evidence="8">
    <location>
        <begin position="60"/>
        <end position="77"/>
    </location>
</feature>
<dbReference type="PROSITE" id="PS00782">
    <property type="entry name" value="TFIIB"/>
    <property type="match status" value="2"/>
</dbReference>
<dbReference type="InterPro" id="IPR023486">
    <property type="entry name" value="TFIIB_CS"/>
</dbReference>
<protein>
    <recommendedName>
        <fullName evidence="2">Transcription initiation factor IIB</fullName>
    </recommendedName>
    <alternativeName>
        <fullName evidence="6">General transcription factor TFIIB</fullName>
    </alternativeName>
</protein>
<evidence type="ECO:0000256" key="2">
    <source>
        <dbReference type="ARBA" id="ARBA00013932"/>
    </source>
</evidence>
<dbReference type="Pfam" id="PF00382">
    <property type="entry name" value="TFIIB"/>
    <property type="match status" value="2"/>
</dbReference>
<evidence type="ECO:0000256" key="4">
    <source>
        <dbReference type="ARBA" id="ARBA00023015"/>
    </source>
</evidence>
<dbReference type="AlphaFoldDB" id="A0A9W7Y046"/>
<feature type="domain" description="TFIIB-type" evidence="9">
    <location>
        <begin position="16"/>
        <end position="49"/>
    </location>
</feature>
<sequence length="327" mass="35253">MATAATSAAAVRPSAASGVCPDCRLTPPDLVHDFATGDLLCAHCNASVAHRLTTQSAKWSPPAAESLASSTSSGASEPPSPILAQAQRSRSRAVVQRQERNLQRALGEITQYSKYLDLPASTLPLALSLYQRAEAANLHRGKNPTALAAACLFLACRQQSIPRTFKEICHHTRVPRKDIGRTFKVLKDRLLMNASQQQSPMQMHQQQPVPLARCMSVVSDDLIARFCQRLSLLGGAMECAKRVNLEVRSRDTLAGKSPVSVAAACIYLAAHLVAQPRLPNHVSCVAGVSEVTIRNAYRLLYADRHSLVGPCVLETDPLADIDNLPAP</sequence>
<evidence type="ECO:0000313" key="11">
    <source>
        <dbReference type="Proteomes" id="UP001149813"/>
    </source>
</evidence>
<accession>A0A9W7Y046</accession>
<comment type="similarity">
    <text evidence="1">Belongs to the TFIIB family.</text>
</comment>
<dbReference type="InterPro" id="IPR000812">
    <property type="entry name" value="TFIIB"/>
</dbReference>
<dbReference type="EMBL" id="JANBOJ010000129">
    <property type="protein sequence ID" value="KAJ1722122.1"/>
    <property type="molecule type" value="Genomic_DNA"/>
</dbReference>
<evidence type="ECO:0000256" key="7">
    <source>
        <dbReference type="PROSITE-ProRule" id="PRU00469"/>
    </source>
</evidence>
<feature type="region of interest" description="Disordered" evidence="8">
    <location>
        <begin position="59"/>
        <end position="91"/>
    </location>
</feature>
<dbReference type="Proteomes" id="UP001149813">
    <property type="component" value="Unassembled WGS sequence"/>
</dbReference>
<evidence type="ECO:0000256" key="5">
    <source>
        <dbReference type="ARBA" id="ARBA00023163"/>
    </source>
</evidence>
<keyword evidence="11" id="KW-1185">Reference proteome</keyword>
<dbReference type="SUPFAM" id="SSF47954">
    <property type="entry name" value="Cyclin-like"/>
    <property type="match status" value="2"/>
</dbReference>
<dbReference type="GO" id="GO:0005634">
    <property type="term" value="C:nucleus"/>
    <property type="evidence" value="ECO:0007669"/>
    <property type="project" value="TreeGrafter"/>
</dbReference>
<dbReference type="GO" id="GO:0008270">
    <property type="term" value="F:zinc ion binding"/>
    <property type="evidence" value="ECO:0007669"/>
    <property type="project" value="UniProtKB-KW"/>
</dbReference>
<keyword evidence="3" id="KW-0677">Repeat</keyword>
<dbReference type="InterPro" id="IPR013763">
    <property type="entry name" value="Cyclin-like_dom"/>
</dbReference>
<evidence type="ECO:0000313" key="10">
    <source>
        <dbReference type="EMBL" id="KAJ1722122.1"/>
    </source>
</evidence>
<evidence type="ECO:0000259" key="9">
    <source>
        <dbReference type="PROSITE" id="PS51134"/>
    </source>
</evidence>